<dbReference type="InterPro" id="IPR018060">
    <property type="entry name" value="HTH_AraC"/>
</dbReference>
<dbReference type="Proteomes" id="UP000608071">
    <property type="component" value="Unassembled WGS sequence"/>
</dbReference>
<evidence type="ECO:0000313" key="5">
    <source>
        <dbReference type="EMBL" id="MBD7971222.1"/>
    </source>
</evidence>
<comment type="caution">
    <text evidence="5">The sequence shown here is derived from an EMBL/GenBank/DDBJ whole genome shotgun (WGS) entry which is preliminary data.</text>
</comment>
<evidence type="ECO:0000256" key="2">
    <source>
        <dbReference type="ARBA" id="ARBA00023125"/>
    </source>
</evidence>
<gene>
    <name evidence="5" type="ORF">H9647_24470</name>
</gene>
<dbReference type="Pfam" id="PF12833">
    <property type="entry name" value="HTH_18"/>
    <property type="match status" value="1"/>
</dbReference>
<keyword evidence="2" id="KW-0238">DNA-binding</keyword>
<keyword evidence="3" id="KW-0804">Transcription</keyword>
<dbReference type="PROSITE" id="PS00041">
    <property type="entry name" value="HTH_ARAC_FAMILY_1"/>
    <property type="match status" value="1"/>
</dbReference>
<reference evidence="5 6" key="1">
    <citation type="submission" date="2020-08" db="EMBL/GenBank/DDBJ databases">
        <title>A Genomic Blueprint of the Chicken Gut Microbiome.</title>
        <authorList>
            <person name="Gilroy R."/>
            <person name="Ravi A."/>
            <person name="Getino M."/>
            <person name="Pursley I."/>
            <person name="Horton D.L."/>
            <person name="Alikhan N.-F."/>
            <person name="Baker D."/>
            <person name="Gharbi K."/>
            <person name="Hall N."/>
            <person name="Watson M."/>
            <person name="Adriaenssens E.M."/>
            <person name="Foster-Nyarko E."/>
            <person name="Jarju S."/>
            <person name="Secka A."/>
            <person name="Antonio M."/>
            <person name="Oren A."/>
            <person name="Chaudhuri R."/>
            <person name="La Ragione R.M."/>
            <person name="Hildebrand F."/>
            <person name="Pallen M.J."/>
        </authorList>
    </citation>
    <scope>NUCLEOTIDE SEQUENCE [LARGE SCALE GENOMIC DNA]</scope>
    <source>
        <strain evidence="5 6">Sa2BVA9</strain>
    </source>
</reference>
<keyword evidence="1" id="KW-0805">Transcription regulation</keyword>
<dbReference type="InterPro" id="IPR018062">
    <property type="entry name" value="HTH_AraC-typ_CS"/>
</dbReference>
<evidence type="ECO:0000256" key="3">
    <source>
        <dbReference type="ARBA" id="ARBA00023163"/>
    </source>
</evidence>
<evidence type="ECO:0000256" key="1">
    <source>
        <dbReference type="ARBA" id="ARBA00023015"/>
    </source>
</evidence>
<dbReference type="EMBL" id="JACSQL010000023">
    <property type="protein sequence ID" value="MBD7971222.1"/>
    <property type="molecule type" value="Genomic_DNA"/>
</dbReference>
<evidence type="ECO:0000313" key="6">
    <source>
        <dbReference type="Proteomes" id="UP000608071"/>
    </source>
</evidence>
<name>A0ABR8T670_9BACL</name>
<dbReference type="InterPro" id="IPR009057">
    <property type="entry name" value="Homeodomain-like_sf"/>
</dbReference>
<organism evidence="5 6">
    <name type="scientific">Paenibacillus gallinarum</name>
    <dbReference type="NCBI Taxonomy" id="2762232"/>
    <lineage>
        <taxon>Bacteria</taxon>
        <taxon>Bacillati</taxon>
        <taxon>Bacillota</taxon>
        <taxon>Bacilli</taxon>
        <taxon>Bacillales</taxon>
        <taxon>Paenibacillaceae</taxon>
        <taxon>Paenibacillus</taxon>
    </lineage>
</organism>
<sequence>MNPSHYLQRLRLLKGAELLSEHSELSVGELARMVGMDLKYFVRIFKREHGITPAKYRSRFSTL</sequence>
<protein>
    <submittedName>
        <fullName evidence="5">AraC family transcriptional regulator</fullName>
    </submittedName>
</protein>
<proteinExistence type="predicted"/>
<keyword evidence="6" id="KW-1185">Reference proteome</keyword>
<evidence type="ECO:0000259" key="4">
    <source>
        <dbReference type="PROSITE" id="PS01124"/>
    </source>
</evidence>
<feature type="domain" description="HTH araC/xylS-type" evidence="4">
    <location>
        <begin position="1"/>
        <end position="59"/>
    </location>
</feature>
<dbReference type="PANTHER" id="PTHR43280:SF2">
    <property type="entry name" value="HTH-TYPE TRANSCRIPTIONAL REGULATOR EXSA"/>
    <property type="match status" value="1"/>
</dbReference>
<dbReference type="SMART" id="SM00342">
    <property type="entry name" value="HTH_ARAC"/>
    <property type="match status" value="1"/>
</dbReference>
<dbReference type="PANTHER" id="PTHR43280">
    <property type="entry name" value="ARAC-FAMILY TRANSCRIPTIONAL REGULATOR"/>
    <property type="match status" value="1"/>
</dbReference>
<dbReference type="PROSITE" id="PS01124">
    <property type="entry name" value="HTH_ARAC_FAMILY_2"/>
    <property type="match status" value="1"/>
</dbReference>
<accession>A0ABR8T670</accession>
<dbReference type="SUPFAM" id="SSF46689">
    <property type="entry name" value="Homeodomain-like"/>
    <property type="match status" value="1"/>
</dbReference>
<dbReference type="Gene3D" id="1.10.10.60">
    <property type="entry name" value="Homeodomain-like"/>
    <property type="match status" value="1"/>
</dbReference>